<dbReference type="EMBL" id="CAJVQB010060832">
    <property type="protein sequence ID" value="CAG8839609.1"/>
    <property type="molecule type" value="Genomic_DNA"/>
</dbReference>
<feature type="non-terminal residue" evidence="1">
    <location>
        <position position="1"/>
    </location>
</feature>
<accession>A0ABN7WSW3</accession>
<organism evidence="1 2">
    <name type="scientific">Gigaspora margarita</name>
    <dbReference type="NCBI Taxonomy" id="4874"/>
    <lineage>
        <taxon>Eukaryota</taxon>
        <taxon>Fungi</taxon>
        <taxon>Fungi incertae sedis</taxon>
        <taxon>Mucoromycota</taxon>
        <taxon>Glomeromycotina</taxon>
        <taxon>Glomeromycetes</taxon>
        <taxon>Diversisporales</taxon>
        <taxon>Gigasporaceae</taxon>
        <taxon>Gigaspora</taxon>
    </lineage>
</organism>
<evidence type="ECO:0000313" key="2">
    <source>
        <dbReference type="Proteomes" id="UP000789901"/>
    </source>
</evidence>
<evidence type="ECO:0000313" key="1">
    <source>
        <dbReference type="EMBL" id="CAG8839609.1"/>
    </source>
</evidence>
<comment type="caution">
    <text evidence="1">The sequence shown here is derived from an EMBL/GenBank/DDBJ whole genome shotgun (WGS) entry which is preliminary data.</text>
</comment>
<proteinExistence type="predicted"/>
<protein>
    <submittedName>
        <fullName evidence="1">12130_t:CDS:1</fullName>
    </submittedName>
</protein>
<sequence>LAKTMFAIVLSQASCKQNFSILKWFSERYRIQLQVLQMESMVQVYLFYISNVKKELRFCNNNVEIELHSSVFNEIIFAEINSSDLSKDDDDEADNKMDNEVEFVNLMANKIMIALQN</sequence>
<reference evidence="1 2" key="1">
    <citation type="submission" date="2021-06" db="EMBL/GenBank/DDBJ databases">
        <authorList>
            <person name="Kallberg Y."/>
            <person name="Tangrot J."/>
            <person name="Rosling A."/>
        </authorList>
    </citation>
    <scope>NUCLEOTIDE SEQUENCE [LARGE SCALE GENOMIC DNA]</scope>
    <source>
        <strain evidence="1 2">120-4 pot B 10/14</strain>
    </source>
</reference>
<keyword evidence="2" id="KW-1185">Reference proteome</keyword>
<gene>
    <name evidence="1" type="ORF">GMARGA_LOCUS34527</name>
</gene>
<name>A0ABN7WSW3_GIGMA</name>
<dbReference type="Proteomes" id="UP000789901">
    <property type="component" value="Unassembled WGS sequence"/>
</dbReference>